<reference evidence="1 2" key="1">
    <citation type="submission" date="2016-01" db="EMBL/GenBank/DDBJ databases">
        <title>Genome sequencing of Roseivirga echinicomitans KMM 6058.</title>
        <authorList>
            <person name="Selvaratnam C."/>
            <person name="Thevarajoo S."/>
            <person name="Goh K.M."/>
            <person name="Ee R."/>
            <person name="Chan K.-G."/>
            <person name="Chong C.S."/>
        </authorList>
    </citation>
    <scope>NUCLEOTIDE SEQUENCE [LARGE SCALE GENOMIC DNA]</scope>
    <source>
        <strain evidence="1 2">KMM 6058</strain>
    </source>
</reference>
<proteinExistence type="predicted"/>
<dbReference type="Proteomes" id="UP000075615">
    <property type="component" value="Unassembled WGS sequence"/>
</dbReference>
<comment type="caution">
    <text evidence="1">The sequence shown here is derived from an EMBL/GenBank/DDBJ whole genome shotgun (WGS) entry which is preliminary data.</text>
</comment>
<dbReference type="RefSeq" id="WP_068416122.1">
    <property type="nucleotide sequence ID" value="NZ_LRDB01000023.1"/>
</dbReference>
<evidence type="ECO:0000313" key="2">
    <source>
        <dbReference type="Proteomes" id="UP000075615"/>
    </source>
</evidence>
<evidence type="ECO:0000313" key="1">
    <source>
        <dbReference type="EMBL" id="KYG76677.1"/>
    </source>
</evidence>
<evidence type="ECO:0008006" key="3">
    <source>
        <dbReference type="Google" id="ProtNLM"/>
    </source>
</evidence>
<dbReference type="AlphaFoldDB" id="A0A150XD72"/>
<accession>A0A150XD72</accession>
<sequence length="176" mass="19360">MKKYILIALAILVIGGGASYVYLGGLNSVEFTVEDVNDYHLVGRMFQGQADAKEIEDYFFEAKDFAIGGTIDGELTILHYNDTTLAKKEIKLFIGVLLNNSADTLDLPVGYTLVKVPAQKTIRATILANNAVIPGPETIEARLIEKAEENGLTPQTFTIEKYISETEMVIDMPVKN</sequence>
<name>A0A150XD72_9BACT</name>
<dbReference type="STRING" id="296218.AWN68_06530"/>
<organism evidence="1 2">
    <name type="scientific">Roseivirga echinicomitans</name>
    <dbReference type="NCBI Taxonomy" id="296218"/>
    <lineage>
        <taxon>Bacteria</taxon>
        <taxon>Pseudomonadati</taxon>
        <taxon>Bacteroidota</taxon>
        <taxon>Cytophagia</taxon>
        <taxon>Cytophagales</taxon>
        <taxon>Roseivirgaceae</taxon>
        <taxon>Roseivirga</taxon>
    </lineage>
</organism>
<protein>
    <recommendedName>
        <fullName evidence="3">GyrI-like small molecule binding domain-containing protein</fullName>
    </recommendedName>
</protein>
<dbReference type="OrthoDB" id="850851at2"/>
<dbReference type="EMBL" id="LRDB01000023">
    <property type="protein sequence ID" value="KYG76677.1"/>
    <property type="molecule type" value="Genomic_DNA"/>
</dbReference>
<gene>
    <name evidence="1" type="ORF">AWN68_06530</name>
</gene>
<keyword evidence="2" id="KW-1185">Reference proteome</keyword>